<comment type="catalytic activity">
    <reaction evidence="9">
        <text>4-CDP-2-C-methyl-D-erythritol + ATP = 4-CDP-2-C-methyl-D-erythritol 2-phosphate + ADP + H(+)</text>
        <dbReference type="Rhea" id="RHEA:18437"/>
        <dbReference type="ChEBI" id="CHEBI:15378"/>
        <dbReference type="ChEBI" id="CHEBI:30616"/>
        <dbReference type="ChEBI" id="CHEBI:57823"/>
        <dbReference type="ChEBI" id="CHEBI:57919"/>
        <dbReference type="ChEBI" id="CHEBI:456216"/>
        <dbReference type="EC" id="2.7.1.148"/>
    </reaction>
</comment>
<evidence type="ECO:0000256" key="2">
    <source>
        <dbReference type="ARBA" id="ARBA00012052"/>
    </source>
</evidence>
<dbReference type="PIRSF" id="PIRSF010376">
    <property type="entry name" value="IspE"/>
    <property type="match status" value="1"/>
</dbReference>
<dbReference type="Gene3D" id="3.30.230.10">
    <property type="match status" value="1"/>
</dbReference>
<dbReference type="GO" id="GO:0016114">
    <property type="term" value="P:terpenoid biosynthetic process"/>
    <property type="evidence" value="ECO:0007669"/>
    <property type="project" value="UniProtKB-UniRule"/>
</dbReference>
<organism evidence="12 13">
    <name type="scientific">Roseivirga misakiensis</name>
    <dbReference type="NCBI Taxonomy" id="1563681"/>
    <lineage>
        <taxon>Bacteria</taxon>
        <taxon>Pseudomonadati</taxon>
        <taxon>Bacteroidota</taxon>
        <taxon>Cytophagia</taxon>
        <taxon>Cytophagales</taxon>
        <taxon>Roseivirgaceae</taxon>
        <taxon>Roseivirga</taxon>
    </lineage>
</organism>
<dbReference type="AlphaFoldDB" id="A0A1E5T114"/>
<keyword evidence="5 9" id="KW-0547">Nucleotide-binding</keyword>
<feature type="binding site" evidence="9">
    <location>
        <begin position="90"/>
        <end position="100"/>
    </location>
    <ligand>
        <name>ATP</name>
        <dbReference type="ChEBI" id="CHEBI:30616"/>
    </ligand>
</feature>
<keyword evidence="7 9" id="KW-0067">ATP-binding</keyword>
<sequence>MISFPNAKINLGLQITERLPNGYHSISTCLYPIPVTDALEAIPSKKTVFASSGVNIPGNEKDNLVLRAYKLLKKDYQLPELNIHLLKQIPLGAGLGGGSSDAAFMLKMLNDEFQLFLDDSLLEYYAEQLGSDCPFFIRNKPAIGTGTGTVLEPIEIDLSGFYLQIINPGIHVSTKAAYAGVNPKPAAFNLQETLLSKDFDLWKSDLQNDFEASVFEQHPSLKTLKNTLYESGALYAAMSGSGSTMFGIFDSKPQPIDNSTFSFQETVVL</sequence>
<dbReference type="NCBIfam" id="TIGR00154">
    <property type="entry name" value="ispE"/>
    <property type="match status" value="1"/>
</dbReference>
<evidence type="ECO:0000313" key="13">
    <source>
        <dbReference type="Proteomes" id="UP000095552"/>
    </source>
</evidence>
<evidence type="ECO:0000256" key="8">
    <source>
        <dbReference type="ARBA" id="ARBA00032554"/>
    </source>
</evidence>
<dbReference type="InterPro" id="IPR013750">
    <property type="entry name" value="GHMP_kinase_C_dom"/>
</dbReference>
<feature type="active site" evidence="9">
    <location>
        <position position="8"/>
    </location>
</feature>
<dbReference type="STRING" id="1563681.BFP71_16635"/>
<feature type="active site" evidence="9">
    <location>
        <position position="132"/>
    </location>
</feature>
<evidence type="ECO:0000256" key="1">
    <source>
        <dbReference type="ARBA" id="ARBA00009684"/>
    </source>
</evidence>
<evidence type="ECO:0000256" key="3">
    <source>
        <dbReference type="ARBA" id="ARBA00017473"/>
    </source>
</evidence>
<dbReference type="Gene3D" id="3.30.70.890">
    <property type="entry name" value="GHMP kinase, C-terminal domain"/>
    <property type="match status" value="1"/>
</dbReference>
<dbReference type="InterPro" id="IPR036554">
    <property type="entry name" value="GHMP_kinase_C_sf"/>
</dbReference>
<dbReference type="GO" id="GO:0005524">
    <property type="term" value="F:ATP binding"/>
    <property type="evidence" value="ECO:0007669"/>
    <property type="project" value="UniProtKB-UniRule"/>
</dbReference>
<dbReference type="HAMAP" id="MF_00061">
    <property type="entry name" value="IspE"/>
    <property type="match status" value="1"/>
</dbReference>
<evidence type="ECO:0000256" key="7">
    <source>
        <dbReference type="ARBA" id="ARBA00022840"/>
    </source>
</evidence>
<dbReference type="GO" id="GO:0050515">
    <property type="term" value="F:4-(cytidine 5'-diphospho)-2-C-methyl-D-erythritol kinase activity"/>
    <property type="evidence" value="ECO:0007669"/>
    <property type="project" value="UniProtKB-UniRule"/>
</dbReference>
<evidence type="ECO:0000259" key="11">
    <source>
        <dbReference type="Pfam" id="PF08544"/>
    </source>
</evidence>
<feature type="domain" description="GHMP kinase N-terminal" evidence="10">
    <location>
        <begin position="63"/>
        <end position="137"/>
    </location>
</feature>
<comment type="caution">
    <text evidence="12">The sequence shown here is derived from an EMBL/GenBank/DDBJ whole genome shotgun (WGS) entry which is preliminary data.</text>
</comment>
<comment type="pathway">
    <text evidence="9">Isoprenoid biosynthesis; isopentenyl diphosphate biosynthesis via DXP pathway; isopentenyl diphosphate from 1-deoxy-D-xylulose 5-phosphate: step 3/6.</text>
</comment>
<dbReference type="Proteomes" id="UP000095552">
    <property type="component" value="Unassembled WGS sequence"/>
</dbReference>
<dbReference type="InterPro" id="IPR020568">
    <property type="entry name" value="Ribosomal_Su5_D2-typ_SF"/>
</dbReference>
<dbReference type="SUPFAM" id="SSF55060">
    <property type="entry name" value="GHMP Kinase, C-terminal domain"/>
    <property type="match status" value="1"/>
</dbReference>
<comment type="function">
    <text evidence="9">Catalyzes the phosphorylation of the position 2 hydroxy group of 4-diphosphocytidyl-2C-methyl-D-erythritol.</text>
</comment>
<dbReference type="EMBL" id="MDGQ01000005">
    <property type="protein sequence ID" value="OEK05045.1"/>
    <property type="molecule type" value="Genomic_DNA"/>
</dbReference>
<accession>A0A1E5T114</accession>
<keyword evidence="13" id="KW-1185">Reference proteome</keyword>
<dbReference type="InterPro" id="IPR006204">
    <property type="entry name" value="GHMP_kinase_N_dom"/>
</dbReference>
<evidence type="ECO:0000256" key="6">
    <source>
        <dbReference type="ARBA" id="ARBA00022777"/>
    </source>
</evidence>
<comment type="similarity">
    <text evidence="1 9">Belongs to the GHMP kinase family. IspE subfamily.</text>
</comment>
<keyword evidence="6 9" id="KW-0418">Kinase</keyword>
<dbReference type="InterPro" id="IPR004424">
    <property type="entry name" value="IspE"/>
</dbReference>
<proteinExistence type="inferred from homology"/>
<dbReference type="UniPathway" id="UPA00056">
    <property type="reaction ID" value="UER00094"/>
</dbReference>
<dbReference type="EC" id="2.7.1.148" evidence="2 9"/>
<evidence type="ECO:0000259" key="10">
    <source>
        <dbReference type="Pfam" id="PF00288"/>
    </source>
</evidence>
<dbReference type="Pfam" id="PF08544">
    <property type="entry name" value="GHMP_kinases_C"/>
    <property type="match status" value="1"/>
</dbReference>
<dbReference type="OrthoDB" id="9809438at2"/>
<evidence type="ECO:0000313" key="12">
    <source>
        <dbReference type="EMBL" id="OEK05045.1"/>
    </source>
</evidence>
<keyword evidence="9" id="KW-0414">Isoprene biosynthesis</keyword>
<protein>
    <recommendedName>
        <fullName evidence="3 9">4-diphosphocytidyl-2-C-methyl-D-erythritol kinase</fullName>
        <shortName evidence="9">CMK</shortName>
        <ecNumber evidence="2 9">2.7.1.148</ecNumber>
    </recommendedName>
    <alternativeName>
        <fullName evidence="8 9">4-(cytidine-5'-diphospho)-2-C-methyl-D-erythritol kinase</fullName>
    </alternativeName>
</protein>
<keyword evidence="4 9" id="KW-0808">Transferase</keyword>
<dbReference type="PANTHER" id="PTHR43527">
    <property type="entry name" value="4-DIPHOSPHOCYTIDYL-2-C-METHYL-D-ERYTHRITOL KINASE, CHLOROPLASTIC"/>
    <property type="match status" value="1"/>
</dbReference>
<dbReference type="GO" id="GO:0019288">
    <property type="term" value="P:isopentenyl diphosphate biosynthetic process, methylerythritol 4-phosphate pathway"/>
    <property type="evidence" value="ECO:0007669"/>
    <property type="project" value="UniProtKB-UniRule"/>
</dbReference>
<evidence type="ECO:0000256" key="4">
    <source>
        <dbReference type="ARBA" id="ARBA00022679"/>
    </source>
</evidence>
<evidence type="ECO:0000256" key="5">
    <source>
        <dbReference type="ARBA" id="ARBA00022741"/>
    </source>
</evidence>
<dbReference type="SUPFAM" id="SSF54211">
    <property type="entry name" value="Ribosomal protein S5 domain 2-like"/>
    <property type="match status" value="1"/>
</dbReference>
<evidence type="ECO:0000256" key="9">
    <source>
        <dbReference type="HAMAP-Rule" id="MF_00061"/>
    </source>
</evidence>
<dbReference type="Pfam" id="PF00288">
    <property type="entry name" value="GHMP_kinases_N"/>
    <property type="match status" value="1"/>
</dbReference>
<reference evidence="12 13" key="1">
    <citation type="submission" date="2016-08" db="EMBL/GenBank/DDBJ databases">
        <title>Draft genome of Fabibacter sp. strain SK-8.</title>
        <authorList>
            <person name="Wong S.-K."/>
            <person name="Hamasaki K."/>
            <person name="Yoshizawa S."/>
        </authorList>
    </citation>
    <scope>NUCLEOTIDE SEQUENCE [LARGE SCALE GENOMIC DNA]</scope>
    <source>
        <strain evidence="12 13">SK-8</strain>
    </source>
</reference>
<dbReference type="PANTHER" id="PTHR43527:SF2">
    <property type="entry name" value="4-DIPHOSPHOCYTIDYL-2-C-METHYL-D-ERYTHRITOL KINASE, CHLOROPLASTIC"/>
    <property type="match status" value="1"/>
</dbReference>
<feature type="domain" description="GHMP kinase C-terminal" evidence="11">
    <location>
        <begin position="192"/>
        <end position="253"/>
    </location>
</feature>
<gene>
    <name evidence="9" type="primary">ispE</name>
    <name evidence="12" type="ORF">BFP71_16635</name>
</gene>
<name>A0A1E5T114_9BACT</name>
<dbReference type="InterPro" id="IPR014721">
    <property type="entry name" value="Ribsml_uS5_D2-typ_fold_subgr"/>
</dbReference>